<name>A0A0M0JGX5_9EUKA</name>
<dbReference type="Proteomes" id="UP000037460">
    <property type="component" value="Unassembled WGS sequence"/>
</dbReference>
<evidence type="ECO:0000313" key="3">
    <source>
        <dbReference type="Proteomes" id="UP000037460"/>
    </source>
</evidence>
<gene>
    <name evidence="2" type="ORF">Ctob_001405</name>
</gene>
<dbReference type="AlphaFoldDB" id="A0A0M0JGX5"/>
<protein>
    <submittedName>
        <fullName evidence="2">Uncharacterized protein</fullName>
    </submittedName>
</protein>
<dbReference type="EMBL" id="JWZX01002919">
    <property type="protein sequence ID" value="KOO25866.1"/>
    <property type="molecule type" value="Genomic_DNA"/>
</dbReference>
<feature type="region of interest" description="Disordered" evidence="1">
    <location>
        <begin position="1"/>
        <end position="20"/>
    </location>
</feature>
<reference evidence="3" key="1">
    <citation type="journal article" date="2015" name="PLoS Genet.">
        <title>Genome Sequence and Transcriptome Analyses of Chrysochromulina tobin: Metabolic Tools for Enhanced Algal Fitness in the Prominent Order Prymnesiales (Haptophyceae).</title>
        <authorList>
            <person name="Hovde B.T."/>
            <person name="Deodato C.R."/>
            <person name="Hunsperger H.M."/>
            <person name="Ryken S.A."/>
            <person name="Yost W."/>
            <person name="Jha R.K."/>
            <person name="Patterson J."/>
            <person name="Monnat R.J. Jr."/>
            <person name="Barlow S.B."/>
            <person name="Starkenburg S.R."/>
            <person name="Cattolico R.A."/>
        </authorList>
    </citation>
    <scope>NUCLEOTIDE SEQUENCE</scope>
    <source>
        <strain evidence="3">CCMP291</strain>
    </source>
</reference>
<evidence type="ECO:0000256" key="1">
    <source>
        <dbReference type="SAM" id="MobiDB-lite"/>
    </source>
</evidence>
<evidence type="ECO:0000313" key="2">
    <source>
        <dbReference type="EMBL" id="KOO25866.1"/>
    </source>
</evidence>
<comment type="caution">
    <text evidence="2">The sequence shown here is derived from an EMBL/GenBank/DDBJ whole genome shotgun (WGS) entry which is preliminary data.</text>
</comment>
<keyword evidence="3" id="KW-1185">Reference proteome</keyword>
<sequence length="187" mass="20885">MTREETSDGAGSAPPPPLAPASDGGVDFWWIKPQRECASALERCTLRRQNHGPHKNSPGHSAALFAPLAALLDEETGANDDILFGLERTVHGVWRATVRRREQSQCFYLLLVWQEAWTSNVLASTKFIEGKLLYQKSPNGTEFFACPYRIQNEEITVHFEREELFTDVLPPARFKLGCDTAPKSGVV</sequence>
<proteinExistence type="predicted"/>
<accession>A0A0M0JGX5</accession>
<organism evidence="2 3">
    <name type="scientific">Chrysochromulina tobinii</name>
    <dbReference type="NCBI Taxonomy" id="1460289"/>
    <lineage>
        <taxon>Eukaryota</taxon>
        <taxon>Haptista</taxon>
        <taxon>Haptophyta</taxon>
        <taxon>Prymnesiophyceae</taxon>
        <taxon>Prymnesiales</taxon>
        <taxon>Chrysochromulinaceae</taxon>
        <taxon>Chrysochromulina</taxon>
    </lineage>
</organism>
<dbReference type="OrthoDB" id="26525at2759"/>